<feature type="domain" description="BPTI/Kunitz inhibitor" evidence="3">
    <location>
        <begin position="31"/>
        <end position="81"/>
    </location>
</feature>
<evidence type="ECO:0000313" key="5">
    <source>
        <dbReference type="EMBL" id="JAC94957.1"/>
    </source>
</evidence>
<keyword evidence="1" id="KW-1015">Disulfide bond</keyword>
<name>A0A098LWU7_9SAUR</name>
<dbReference type="AlphaFoldDB" id="A0A098LWU7"/>
<accession>A0A098LWU7</accession>
<dbReference type="InterPro" id="IPR008197">
    <property type="entry name" value="WAP_dom"/>
</dbReference>
<dbReference type="Pfam" id="PF00095">
    <property type="entry name" value="WAP"/>
    <property type="match status" value="1"/>
</dbReference>
<evidence type="ECO:0000259" key="3">
    <source>
        <dbReference type="PROSITE" id="PS50279"/>
    </source>
</evidence>
<feature type="domain" description="WAP" evidence="4">
    <location>
        <begin position="81"/>
        <end position="126"/>
    </location>
</feature>
<evidence type="ECO:0000256" key="1">
    <source>
        <dbReference type="ARBA" id="ARBA00023157"/>
    </source>
</evidence>
<organism evidence="5">
    <name type="scientific">Opheodrys aestivus</name>
    <dbReference type="NCBI Taxonomy" id="186591"/>
    <lineage>
        <taxon>Eukaryota</taxon>
        <taxon>Metazoa</taxon>
        <taxon>Chordata</taxon>
        <taxon>Craniata</taxon>
        <taxon>Vertebrata</taxon>
        <taxon>Euteleostomi</taxon>
        <taxon>Lepidosauria</taxon>
        <taxon>Squamata</taxon>
        <taxon>Bifurcata</taxon>
        <taxon>Unidentata</taxon>
        <taxon>Episquamata</taxon>
        <taxon>Toxicofera</taxon>
        <taxon>Serpentes</taxon>
        <taxon>Colubroidea</taxon>
        <taxon>Colubridae</taxon>
        <taxon>Colubrinae</taxon>
        <taxon>Opheodrys</taxon>
    </lineage>
</organism>
<keyword evidence="2" id="KW-0732">Signal</keyword>
<feature type="signal peptide" evidence="2">
    <location>
        <begin position="1"/>
        <end position="24"/>
    </location>
</feature>
<dbReference type="InterPro" id="IPR020901">
    <property type="entry name" value="Prtase_inh_Kunz-CS"/>
</dbReference>
<dbReference type="InterPro" id="IPR036880">
    <property type="entry name" value="Kunitz_BPTI_sf"/>
</dbReference>
<dbReference type="PROSITE" id="PS51390">
    <property type="entry name" value="WAP"/>
    <property type="match status" value="1"/>
</dbReference>
<dbReference type="FunFam" id="4.10.410.10:FF:000004">
    <property type="entry name" value="Tissue factor pathway inhibitor"/>
    <property type="match status" value="1"/>
</dbReference>
<proteinExistence type="evidence at transcript level"/>
<dbReference type="Pfam" id="PF00014">
    <property type="entry name" value="Kunitz_BPTI"/>
    <property type="match status" value="1"/>
</dbReference>
<dbReference type="PROSITE" id="PS50279">
    <property type="entry name" value="BPTI_KUNITZ_2"/>
    <property type="match status" value="1"/>
</dbReference>
<dbReference type="SMART" id="SM00217">
    <property type="entry name" value="WAP"/>
    <property type="match status" value="1"/>
</dbReference>
<dbReference type="InterPro" id="IPR051388">
    <property type="entry name" value="Serpin_venom_toxin"/>
</dbReference>
<sequence>MSSGSLLLLLGLLSLWAELTPVSGQDRPRFCYLPPETGICKAYVRAFYYNLTSNECQEFVYGGCVGNANRFETEDDCKDSCVEKPGECPLHSPFLPCLRKCVDDWNCAGEKKCCHYGCLSECKDSVYRK</sequence>
<dbReference type="GO" id="GO:0004867">
    <property type="term" value="F:serine-type endopeptidase inhibitor activity"/>
    <property type="evidence" value="ECO:0007669"/>
    <property type="project" value="InterPro"/>
</dbReference>
<dbReference type="Gene3D" id="4.10.410.10">
    <property type="entry name" value="Pancreatic trypsin inhibitor Kunitz domain"/>
    <property type="match status" value="1"/>
</dbReference>
<dbReference type="GO" id="GO:0005576">
    <property type="term" value="C:extracellular region"/>
    <property type="evidence" value="ECO:0007669"/>
    <property type="project" value="InterPro"/>
</dbReference>
<dbReference type="PRINTS" id="PR00759">
    <property type="entry name" value="BASICPTASE"/>
</dbReference>
<evidence type="ECO:0000256" key="2">
    <source>
        <dbReference type="SAM" id="SignalP"/>
    </source>
</evidence>
<dbReference type="PANTHER" id="PTHR46751">
    <property type="entry name" value="EPPIN"/>
    <property type="match status" value="1"/>
</dbReference>
<reference evidence="5" key="1">
    <citation type="journal article" date="2014" name="Toxicon">
        <title>Testing the Toxicofera: comparative transcriptomics casts doubt on the single, early evolution of the reptile venom system.</title>
        <authorList>
            <person name="Hargreaves A.D."/>
            <person name="Swain M.T."/>
            <person name="Logan D.W."/>
            <person name="Mulley J.F."/>
        </authorList>
    </citation>
    <scope>NUCLEOTIDE SEQUENCE</scope>
    <source>
        <tissue evidence="5">Scent gland</tissue>
    </source>
</reference>
<dbReference type="PROSITE" id="PS00280">
    <property type="entry name" value="BPTI_KUNITZ_1"/>
    <property type="match status" value="1"/>
</dbReference>
<dbReference type="PANTHER" id="PTHR46751:SF1">
    <property type="entry name" value="WAP FOUR-DISULFIDE CORE DOMAIN PROTEIN 6A"/>
    <property type="match status" value="1"/>
</dbReference>
<dbReference type="SUPFAM" id="SSF57362">
    <property type="entry name" value="BPTI-like"/>
    <property type="match status" value="1"/>
</dbReference>
<protein>
    <submittedName>
        <fullName evidence="5">Kunitz</fullName>
    </submittedName>
</protein>
<dbReference type="InterPro" id="IPR036645">
    <property type="entry name" value="Elafin-like_sf"/>
</dbReference>
<dbReference type="SUPFAM" id="SSF57256">
    <property type="entry name" value="Elafin-like"/>
    <property type="match status" value="1"/>
</dbReference>
<dbReference type="Gene3D" id="4.10.75.10">
    <property type="entry name" value="Elafin-like"/>
    <property type="match status" value="1"/>
</dbReference>
<dbReference type="EMBL" id="GBIA01000036">
    <property type="protein sequence ID" value="JAC94957.1"/>
    <property type="molecule type" value="mRNA"/>
</dbReference>
<dbReference type="InterPro" id="IPR002223">
    <property type="entry name" value="Kunitz_BPTI"/>
</dbReference>
<evidence type="ECO:0000259" key="4">
    <source>
        <dbReference type="PROSITE" id="PS51390"/>
    </source>
</evidence>
<feature type="chain" id="PRO_5001945411" evidence="2">
    <location>
        <begin position="25"/>
        <end position="129"/>
    </location>
</feature>
<dbReference type="SMART" id="SM00131">
    <property type="entry name" value="KU"/>
    <property type="match status" value="1"/>
</dbReference>